<name>A0A840A8A9_9CAUL</name>
<dbReference type="CDD" id="cd07262">
    <property type="entry name" value="VOC_like"/>
    <property type="match status" value="1"/>
</dbReference>
<dbReference type="InterPro" id="IPR004360">
    <property type="entry name" value="Glyas_Fos-R_dOase_dom"/>
</dbReference>
<evidence type="ECO:0000259" key="1">
    <source>
        <dbReference type="PROSITE" id="PS51819"/>
    </source>
</evidence>
<organism evidence="2 3">
    <name type="scientific">Phenylobacterium haematophilum</name>
    <dbReference type="NCBI Taxonomy" id="98513"/>
    <lineage>
        <taxon>Bacteria</taxon>
        <taxon>Pseudomonadati</taxon>
        <taxon>Pseudomonadota</taxon>
        <taxon>Alphaproteobacteria</taxon>
        <taxon>Caulobacterales</taxon>
        <taxon>Caulobacteraceae</taxon>
        <taxon>Phenylobacterium</taxon>
    </lineage>
</organism>
<dbReference type="AlphaFoldDB" id="A0A840A8A9"/>
<dbReference type="Gene3D" id="3.10.180.10">
    <property type="entry name" value="2,3-Dihydroxybiphenyl 1,2-Dioxygenase, domain 1"/>
    <property type="match status" value="1"/>
</dbReference>
<dbReference type="EMBL" id="JACIDK010000013">
    <property type="protein sequence ID" value="MBB3893562.1"/>
    <property type="molecule type" value="Genomic_DNA"/>
</dbReference>
<dbReference type="RefSeq" id="WP_183777061.1">
    <property type="nucleotide sequence ID" value="NZ_JACIDK010000013.1"/>
</dbReference>
<dbReference type="InterPro" id="IPR037523">
    <property type="entry name" value="VOC_core"/>
</dbReference>
<dbReference type="InterPro" id="IPR029068">
    <property type="entry name" value="Glyas_Bleomycin-R_OHBP_Dase"/>
</dbReference>
<keyword evidence="3" id="KW-1185">Reference proteome</keyword>
<dbReference type="GO" id="GO:0016829">
    <property type="term" value="F:lyase activity"/>
    <property type="evidence" value="ECO:0007669"/>
    <property type="project" value="UniProtKB-KW"/>
</dbReference>
<dbReference type="PROSITE" id="PS51819">
    <property type="entry name" value="VOC"/>
    <property type="match status" value="1"/>
</dbReference>
<dbReference type="PANTHER" id="PTHR35006:SF1">
    <property type="entry name" value="BLL2941 PROTEIN"/>
    <property type="match status" value="1"/>
</dbReference>
<dbReference type="Pfam" id="PF00903">
    <property type="entry name" value="Glyoxalase"/>
    <property type="match status" value="1"/>
</dbReference>
<dbReference type="Proteomes" id="UP000530564">
    <property type="component" value="Unassembled WGS sequence"/>
</dbReference>
<gene>
    <name evidence="2" type="ORF">GGQ61_004310</name>
</gene>
<proteinExistence type="predicted"/>
<keyword evidence="2" id="KW-0560">Oxidoreductase</keyword>
<accession>A0A840A8A9</accession>
<sequence>MFSHVMVGTNDLNRAKGFYDSLLGTLGVSPGFVDGHRVFYMTPTGVFAVSLPIDGEAATIGNGSTIGFNCASAEQADAWHAAGVAAGGTSIEEPPGVRSGSTGKMYLAYLRDPDGNKLCALHRM</sequence>
<feature type="domain" description="VOC" evidence="1">
    <location>
        <begin position="1"/>
        <end position="123"/>
    </location>
</feature>
<comment type="caution">
    <text evidence="2">The sequence shown here is derived from an EMBL/GenBank/DDBJ whole genome shotgun (WGS) entry which is preliminary data.</text>
</comment>
<evidence type="ECO:0000313" key="2">
    <source>
        <dbReference type="EMBL" id="MBB3893562.1"/>
    </source>
</evidence>
<keyword evidence="2" id="KW-0223">Dioxygenase</keyword>
<keyword evidence="2" id="KW-0456">Lyase</keyword>
<dbReference type="GO" id="GO:0051213">
    <property type="term" value="F:dioxygenase activity"/>
    <property type="evidence" value="ECO:0007669"/>
    <property type="project" value="UniProtKB-KW"/>
</dbReference>
<evidence type="ECO:0000313" key="3">
    <source>
        <dbReference type="Proteomes" id="UP000530564"/>
    </source>
</evidence>
<dbReference type="PANTHER" id="PTHR35006">
    <property type="entry name" value="GLYOXALASE FAMILY PROTEIN (AFU_ORTHOLOGUE AFUA_5G14830)"/>
    <property type="match status" value="1"/>
</dbReference>
<protein>
    <submittedName>
        <fullName evidence="2">Catechol 2,3-dioxygenase-like lactoylglutathione lyase family enzyme</fullName>
    </submittedName>
</protein>
<reference evidence="2 3" key="1">
    <citation type="submission" date="2020-08" db="EMBL/GenBank/DDBJ databases">
        <title>Genomic Encyclopedia of Type Strains, Phase IV (KMG-IV): sequencing the most valuable type-strain genomes for metagenomic binning, comparative biology and taxonomic classification.</title>
        <authorList>
            <person name="Goeker M."/>
        </authorList>
    </citation>
    <scope>NUCLEOTIDE SEQUENCE [LARGE SCALE GENOMIC DNA]</scope>
    <source>
        <strain evidence="2 3">DSM 21793</strain>
    </source>
</reference>
<dbReference type="SUPFAM" id="SSF54593">
    <property type="entry name" value="Glyoxalase/Bleomycin resistance protein/Dihydroxybiphenyl dioxygenase"/>
    <property type="match status" value="1"/>
</dbReference>